<name>A0A9E8V8C5_9VIRU</name>
<dbReference type="Proteomes" id="UP001156932">
    <property type="component" value="Segment"/>
</dbReference>
<keyword evidence="1" id="KW-0812">Transmembrane</keyword>
<feature type="transmembrane region" description="Helical" evidence="1">
    <location>
        <begin position="7"/>
        <end position="27"/>
    </location>
</feature>
<feature type="transmembrane region" description="Helical" evidence="1">
    <location>
        <begin position="33"/>
        <end position="54"/>
    </location>
</feature>
<evidence type="ECO:0000313" key="3">
    <source>
        <dbReference type="Proteomes" id="UP001156932"/>
    </source>
</evidence>
<reference evidence="2 3" key="1">
    <citation type="submission" date="2022-10" db="EMBL/GenBank/DDBJ databases">
        <title>Evolutionary Diversification of Methanotrophic Ca. Methanophagales (ANME-1) and Their Expansive Virome.</title>
        <authorList>
            <person name="Laso-Perez R."/>
            <person name="Wu F."/>
            <person name="Cremiere A."/>
            <person name="Speth D.R."/>
            <person name="Magyar J.S."/>
            <person name="Krupovic M."/>
            <person name="Orphan V.J."/>
        </authorList>
    </citation>
    <scope>NUCLEOTIDE SEQUENCE [LARGE SCALE GENOMIC DNA]</scope>
</reference>
<dbReference type="EMBL" id="OP880254">
    <property type="protein sequence ID" value="WAE39647.1"/>
    <property type="molecule type" value="Genomic_DNA"/>
</dbReference>
<accession>A0A9E8V8C5</accession>
<evidence type="ECO:0000256" key="1">
    <source>
        <dbReference type="SAM" id="Phobius"/>
    </source>
</evidence>
<gene>
    <name evidence="2" type="ORF">NNKAGPMP_00011</name>
</gene>
<proteinExistence type="predicted"/>
<sequence length="80" mass="9293">MREESVRAITMLTLAFTIGFKSIILFLQHSFGFAFTLFLLAWTCICLAFPDNLIGASIGQDLKLEEVIEKWVRRRELKRK</sequence>
<organism evidence="2 3">
    <name type="scientific">Methanophagales virus GBV303</name>
    <dbReference type="NCBI Taxonomy" id="2986514"/>
    <lineage>
        <taxon>Viruses</taxon>
        <taxon>Viruses incertae sedis</taxon>
        <taxon>Itzamnaviridae</taxon>
        <taxon>Demiitzamnavirus</taxon>
        <taxon>Demiitzamnavirus mexicoense</taxon>
    </lineage>
</organism>
<evidence type="ECO:0000313" key="2">
    <source>
        <dbReference type="EMBL" id="WAE39647.1"/>
    </source>
</evidence>
<keyword evidence="1" id="KW-1133">Transmembrane helix</keyword>
<keyword evidence="3" id="KW-1185">Reference proteome</keyword>
<keyword evidence="1" id="KW-0472">Membrane</keyword>
<protein>
    <submittedName>
        <fullName evidence="2">Uncharacterized protein</fullName>
    </submittedName>
</protein>